<accession>A0ABM9NWW5</accession>
<keyword evidence="1" id="KW-0472">Membrane</keyword>
<sequence length="152" mass="16905">MKTKLAYLIPIAITAIILFKIDLELINLKPIKDIELSTLFMSFPIILALTERFNEIFIVSKSDTKEVNIKKTTMASFSIGIVLAIAGFRILERFMEVPSEIFSIQAIVFKFIDTVLTAVVIAGGTDGWHQIVGLIQDITKSKRAEAKSTKTA</sequence>
<gene>
    <name evidence="2" type="ORF">T190607A01A_11329</name>
</gene>
<dbReference type="EMBL" id="CAXIXY010000003">
    <property type="protein sequence ID" value="CAL2082241.1"/>
    <property type="molecule type" value="Genomic_DNA"/>
</dbReference>
<keyword evidence="1" id="KW-0812">Transmembrane</keyword>
<feature type="transmembrane region" description="Helical" evidence="1">
    <location>
        <begin position="73"/>
        <end position="91"/>
    </location>
</feature>
<feature type="transmembrane region" description="Helical" evidence="1">
    <location>
        <begin position="6"/>
        <end position="23"/>
    </location>
</feature>
<keyword evidence="1" id="KW-1133">Transmembrane helix</keyword>
<feature type="transmembrane region" description="Helical" evidence="1">
    <location>
        <begin position="35"/>
        <end position="53"/>
    </location>
</feature>
<evidence type="ECO:0000313" key="3">
    <source>
        <dbReference type="Proteomes" id="UP001497416"/>
    </source>
</evidence>
<evidence type="ECO:0000256" key="1">
    <source>
        <dbReference type="SAM" id="Phobius"/>
    </source>
</evidence>
<evidence type="ECO:0008006" key="4">
    <source>
        <dbReference type="Google" id="ProtNLM"/>
    </source>
</evidence>
<evidence type="ECO:0000313" key="2">
    <source>
        <dbReference type="EMBL" id="CAL2082241.1"/>
    </source>
</evidence>
<reference evidence="2 3" key="1">
    <citation type="submission" date="2024-05" db="EMBL/GenBank/DDBJ databases">
        <authorList>
            <person name="Duchaud E."/>
        </authorList>
    </citation>
    <scope>NUCLEOTIDE SEQUENCE [LARGE SCALE GENOMIC DNA]</scope>
    <source>
        <strain evidence="2">Ena-SAMPLE-TAB-13-05-2024-13:56:06:370-140302</strain>
    </source>
</reference>
<protein>
    <recommendedName>
        <fullName evidence="4">Holin</fullName>
    </recommendedName>
</protein>
<keyword evidence="3" id="KW-1185">Reference proteome</keyword>
<organism evidence="2 3">
    <name type="scientific">Tenacibaculum platacis</name>
    <dbReference type="NCBI Taxonomy" id="3137852"/>
    <lineage>
        <taxon>Bacteria</taxon>
        <taxon>Pseudomonadati</taxon>
        <taxon>Bacteroidota</taxon>
        <taxon>Flavobacteriia</taxon>
        <taxon>Flavobacteriales</taxon>
        <taxon>Flavobacteriaceae</taxon>
        <taxon>Tenacibaculum</taxon>
    </lineage>
</organism>
<proteinExistence type="predicted"/>
<comment type="caution">
    <text evidence="2">The sequence shown here is derived from an EMBL/GenBank/DDBJ whole genome shotgun (WGS) entry which is preliminary data.</text>
</comment>
<dbReference type="Proteomes" id="UP001497416">
    <property type="component" value="Unassembled WGS sequence"/>
</dbReference>
<dbReference type="RefSeq" id="WP_348711245.1">
    <property type="nucleotide sequence ID" value="NZ_CAXIXW010000014.1"/>
</dbReference>
<name>A0ABM9NWW5_9FLAO</name>